<keyword evidence="9" id="KW-1185">Reference proteome</keyword>
<evidence type="ECO:0000313" key="9">
    <source>
        <dbReference type="Proteomes" id="UP001157126"/>
    </source>
</evidence>
<gene>
    <name evidence="8" type="ORF">GCM10025883_29540</name>
</gene>
<evidence type="ECO:0000256" key="2">
    <source>
        <dbReference type="ARBA" id="ARBA00008929"/>
    </source>
</evidence>
<feature type="compositionally biased region" description="Basic and acidic residues" evidence="7">
    <location>
        <begin position="399"/>
        <end position="418"/>
    </location>
</feature>
<keyword evidence="6" id="KW-0472">Membrane</keyword>
<keyword evidence="3" id="KW-1003">Cell membrane</keyword>
<feature type="region of interest" description="Disordered" evidence="7">
    <location>
        <begin position="44"/>
        <end position="92"/>
    </location>
</feature>
<organism evidence="8 9">
    <name type="scientific">Mobilicoccus caccae</name>
    <dbReference type="NCBI Taxonomy" id="1859295"/>
    <lineage>
        <taxon>Bacteria</taxon>
        <taxon>Bacillati</taxon>
        <taxon>Actinomycetota</taxon>
        <taxon>Actinomycetes</taxon>
        <taxon>Micrococcales</taxon>
        <taxon>Dermatophilaceae</taxon>
        <taxon>Mobilicoccus</taxon>
    </lineage>
</organism>
<accession>A0ABQ6ITV7</accession>
<dbReference type="PANTHER" id="PTHR34856">
    <property type="entry name" value="PROTEIN NRFD"/>
    <property type="match status" value="1"/>
</dbReference>
<keyword evidence="5" id="KW-1133">Transmembrane helix</keyword>
<protein>
    <submittedName>
        <fullName evidence="8">Polysulfide reductase</fullName>
    </submittedName>
</protein>
<name>A0ABQ6ITV7_9MICO</name>
<keyword evidence="4" id="KW-0812">Transmembrane</keyword>
<reference evidence="9" key="1">
    <citation type="journal article" date="2019" name="Int. J. Syst. Evol. Microbiol.">
        <title>The Global Catalogue of Microorganisms (GCM) 10K type strain sequencing project: providing services to taxonomists for standard genome sequencing and annotation.</title>
        <authorList>
            <consortium name="The Broad Institute Genomics Platform"/>
            <consortium name="The Broad Institute Genome Sequencing Center for Infectious Disease"/>
            <person name="Wu L."/>
            <person name="Ma J."/>
        </authorList>
    </citation>
    <scope>NUCLEOTIDE SEQUENCE [LARGE SCALE GENOMIC DNA]</scope>
    <source>
        <strain evidence="9">NBRC 113072</strain>
    </source>
</reference>
<evidence type="ECO:0000256" key="7">
    <source>
        <dbReference type="SAM" id="MobiDB-lite"/>
    </source>
</evidence>
<comment type="subcellular location">
    <subcellularLocation>
        <location evidence="1">Cell membrane</location>
        <topology evidence="1">Multi-pass membrane protein</topology>
    </subcellularLocation>
</comment>
<evidence type="ECO:0000256" key="6">
    <source>
        <dbReference type="ARBA" id="ARBA00023136"/>
    </source>
</evidence>
<sequence>MGTVGAEPTPPRTFAQTRSRVDDATPAVKRSLIQARDTARTAVAGLGSTVPHLVRSVTGGTAPSDAEARRTRPAEEPQARGGGGRRKRQREEIMVPPAEFSSYYGRNIVKPAPWKHEIPAYLYMGGLAAGSALVAAGGEFTGRHELQRNSRLIALAALVGSTGALIADLGKPSRFLNMMRTVKLTSPMSVGSWILAGFGAFTGTAAVSEVMRFVVPKDVPGQQFWPIGDRLASLGAGAFSAPLAAYTAVLLSDTATPTWHASYKQLPFVFVGSALAAAGGAAMTCTDPVECGPARRLAVGGSVLELAAFQIMQRELGMLAEPLHEGKAGRYLTTAKALTIGGATLAALSGHRRSTAILAGLALNVGSALTRFGVFEAGMTSARDPKYTVVPQRERLEKRLEQRRLGEPPERSEQDQRVAHHSGMAVNPF</sequence>
<evidence type="ECO:0000256" key="4">
    <source>
        <dbReference type="ARBA" id="ARBA00022692"/>
    </source>
</evidence>
<evidence type="ECO:0000313" key="8">
    <source>
        <dbReference type="EMBL" id="GMA40909.1"/>
    </source>
</evidence>
<feature type="region of interest" description="Disordered" evidence="7">
    <location>
        <begin position="399"/>
        <end position="429"/>
    </location>
</feature>
<evidence type="ECO:0000256" key="5">
    <source>
        <dbReference type="ARBA" id="ARBA00022989"/>
    </source>
</evidence>
<dbReference type="PANTHER" id="PTHR34856:SF2">
    <property type="entry name" value="PROTEIN NRFD"/>
    <property type="match status" value="1"/>
</dbReference>
<dbReference type="InterPro" id="IPR005614">
    <property type="entry name" value="NrfD-like"/>
</dbReference>
<evidence type="ECO:0000256" key="3">
    <source>
        <dbReference type="ARBA" id="ARBA00022475"/>
    </source>
</evidence>
<feature type="region of interest" description="Disordered" evidence="7">
    <location>
        <begin position="1"/>
        <end position="25"/>
    </location>
</feature>
<dbReference type="Proteomes" id="UP001157126">
    <property type="component" value="Unassembled WGS sequence"/>
</dbReference>
<comment type="caution">
    <text evidence="8">The sequence shown here is derived from an EMBL/GenBank/DDBJ whole genome shotgun (WGS) entry which is preliminary data.</text>
</comment>
<dbReference type="InterPro" id="IPR052049">
    <property type="entry name" value="Electron_transfer_protein"/>
</dbReference>
<feature type="compositionally biased region" description="Basic and acidic residues" evidence="7">
    <location>
        <begin position="66"/>
        <end position="78"/>
    </location>
</feature>
<dbReference type="Gene3D" id="1.20.1630.10">
    <property type="entry name" value="Formate dehydrogenase/DMSO reductase domain"/>
    <property type="match status" value="1"/>
</dbReference>
<proteinExistence type="inferred from homology"/>
<evidence type="ECO:0000256" key="1">
    <source>
        <dbReference type="ARBA" id="ARBA00004651"/>
    </source>
</evidence>
<dbReference type="Pfam" id="PF03916">
    <property type="entry name" value="NrfD"/>
    <property type="match status" value="1"/>
</dbReference>
<comment type="similarity">
    <text evidence="2">Belongs to the NrfD family.</text>
</comment>
<dbReference type="EMBL" id="BSUO01000001">
    <property type="protein sequence ID" value="GMA40909.1"/>
    <property type="molecule type" value="Genomic_DNA"/>
</dbReference>